<evidence type="ECO:0000313" key="5">
    <source>
        <dbReference type="EMBL" id="CAI9776597.1"/>
    </source>
</evidence>
<sequence>MKGSSQLFEKDRAEESPSSVSASQTSTTRHNWAHVIACGAFLRAAATFLVAFSSTSFQNWNDFGRTAEFVFDVKKTCAAPLEIKVNGQHELFYGETLEVGPYKAQTTLPFNAFGAMAMARECLSCPMSEVMRLRVFYMASRTFLILENPSSTCFFFCSSCLPAIKMAVKLKLIPDIAPRELGWTCKVVVVEKTSSRTSQKGNGTYQHLWLMDTVENKVQATIFGQNIKALESTLVPSRTYLILNAYVKSTDE</sequence>
<keyword evidence="2" id="KW-0697">Rotamase</keyword>
<dbReference type="GO" id="GO:0003755">
    <property type="term" value="F:peptidyl-prolyl cis-trans isomerase activity"/>
    <property type="evidence" value="ECO:0007669"/>
    <property type="project" value="UniProtKB-KW"/>
</dbReference>
<evidence type="ECO:0000313" key="6">
    <source>
        <dbReference type="Proteomes" id="UP000834106"/>
    </source>
</evidence>
<dbReference type="PANTHER" id="PTHR43246">
    <property type="entry name" value="PEPTIDYL-PROLYL CIS-TRANS ISOMERASE CYP38, CHLOROPLASTIC"/>
    <property type="match status" value="1"/>
</dbReference>
<keyword evidence="3" id="KW-0413">Isomerase</keyword>
<evidence type="ECO:0000256" key="3">
    <source>
        <dbReference type="ARBA" id="ARBA00023235"/>
    </source>
</evidence>
<gene>
    <name evidence="5" type="ORF">FPE_LOCUS24027</name>
</gene>
<dbReference type="AlphaFoldDB" id="A0AAD1ZVU2"/>
<organism evidence="5 6">
    <name type="scientific">Fraxinus pennsylvanica</name>
    <dbReference type="NCBI Taxonomy" id="56036"/>
    <lineage>
        <taxon>Eukaryota</taxon>
        <taxon>Viridiplantae</taxon>
        <taxon>Streptophyta</taxon>
        <taxon>Embryophyta</taxon>
        <taxon>Tracheophyta</taxon>
        <taxon>Spermatophyta</taxon>
        <taxon>Magnoliopsida</taxon>
        <taxon>eudicotyledons</taxon>
        <taxon>Gunneridae</taxon>
        <taxon>Pentapetalae</taxon>
        <taxon>asterids</taxon>
        <taxon>lamiids</taxon>
        <taxon>Lamiales</taxon>
        <taxon>Oleaceae</taxon>
        <taxon>Oleeae</taxon>
        <taxon>Fraxinus</taxon>
    </lineage>
</organism>
<reference evidence="5" key="1">
    <citation type="submission" date="2023-05" db="EMBL/GenBank/DDBJ databases">
        <authorList>
            <person name="Huff M."/>
        </authorList>
    </citation>
    <scope>NUCLEOTIDE SEQUENCE</scope>
</reference>
<keyword evidence="6" id="KW-1185">Reference proteome</keyword>
<evidence type="ECO:0000256" key="1">
    <source>
        <dbReference type="ARBA" id="ARBA00013194"/>
    </source>
</evidence>
<dbReference type="EMBL" id="OU503049">
    <property type="protein sequence ID" value="CAI9776597.1"/>
    <property type="molecule type" value="Genomic_DNA"/>
</dbReference>
<name>A0AAD1ZVU2_9LAMI</name>
<evidence type="ECO:0000256" key="2">
    <source>
        <dbReference type="ARBA" id="ARBA00023110"/>
    </source>
</evidence>
<dbReference type="Proteomes" id="UP000834106">
    <property type="component" value="Chromosome 14"/>
</dbReference>
<dbReference type="InterPro" id="IPR044665">
    <property type="entry name" value="E_coli_cyclophilin_A-like"/>
</dbReference>
<dbReference type="SUPFAM" id="SSF50249">
    <property type="entry name" value="Nucleic acid-binding proteins"/>
    <property type="match status" value="1"/>
</dbReference>
<feature type="compositionally biased region" description="Low complexity" evidence="4">
    <location>
        <begin position="16"/>
        <end position="25"/>
    </location>
</feature>
<feature type="region of interest" description="Disordered" evidence="4">
    <location>
        <begin position="1"/>
        <end position="25"/>
    </location>
</feature>
<proteinExistence type="predicted"/>
<accession>A0AAD1ZVU2</accession>
<dbReference type="InterPro" id="IPR012340">
    <property type="entry name" value="NA-bd_OB-fold"/>
</dbReference>
<evidence type="ECO:0000256" key="4">
    <source>
        <dbReference type="SAM" id="MobiDB-lite"/>
    </source>
</evidence>
<protein>
    <recommendedName>
        <fullName evidence="1">peptidylprolyl isomerase</fullName>
        <ecNumber evidence="1">5.2.1.8</ecNumber>
    </recommendedName>
</protein>
<dbReference type="EC" id="5.2.1.8" evidence="1"/>
<dbReference type="Gene3D" id="2.40.50.140">
    <property type="entry name" value="Nucleic acid-binding proteins"/>
    <property type="match status" value="1"/>
</dbReference>